<dbReference type="Gene3D" id="3.30.1310.10">
    <property type="entry name" value="Nucleoid-associated protein YbaB-like domain"/>
    <property type="match status" value="1"/>
</dbReference>
<reference evidence="1 2" key="1">
    <citation type="submission" date="2016-10" db="EMBL/GenBank/DDBJ databases">
        <authorList>
            <person name="de Groot N.N."/>
        </authorList>
    </citation>
    <scope>NUCLEOTIDE SEQUENCE [LARGE SCALE GENOMIC DNA]</scope>
    <source>
        <strain evidence="1 2">MON 2.2</strain>
    </source>
</reference>
<protein>
    <recommendedName>
        <fullName evidence="3">YbaB/EbfC DNA-binding family protein</fullName>
    </recommendedName>
</protein>
<dbReference type="EMBL" id="LT629688">
    <property type="protein sequence ID" value="SDD77923.1"/>
    <property type="molecule type" value="Genomic_DNA"/>
</dbReference>
<organism evidence="1 2">
    <name type="scientific">Auraticoccus monumenti</name>
    <dbReference type="NCBI Taxonomy" id="675864"/>
    <lineage>
        <taxon>Bacteria</taxon>
        <taxon>Bacillati</taxon>
        <taxon>Actinomycetota</taxon>
        <taxon>Actinomycetes</taxon>
        <taxon>Propionibacteriales</taxon>
        <taxon>Propionibacteriaceae</taxon>
        <taxon>Auraticoccus</taxon>
    </lineage>
</organism>
<dbReference type="AlphaFoldDB" id="A0A1G6XJG7"/>
<dbReference type="OrthoDB" id="3731679at2"/>
<sequence length="134" mass="14588">MSQPFDDVFDRLVAEAGRAAEVQGQQVGPGRPVTAEATGYDDRIRVAMVDGEVTELDLHPAAMRLSNAELADHVRDTVNAALKAYQAAVLEAVQEGDTDFGALQGRLREIQAEAGRSMQRYTDQMAQMLRAAKQ</sequence>
<name>A0A1G6XJG7_9ACTN</name>
<keyword evidence="2" id="KW-1185">Reference proteome</keyword>
<evidence type="ECO:0000313" key="1">
    <source>
        <dbReference type="EMBL" id="SDD77923.1"/>
    </source>
</evidence>
<dbReference type="InterPro" id="IPR036894">
    <property type="entry name" value="YbaB-like_sf"/>
</dbReference>
<dbReference type="RefSeq" id="WP_090592393.1">
    <property type="nucleotide sequence ID" value="NZ_LT629688.1"/>
</dbReference>
<evidence type="ECO:0008006" key="3">
    <source>
        <dbReference type="Google" id="ProtNLM"/>
    </source>
</evidence>
<proteinExistence type="predicted"/>
<evidence type="ECO:0000313" key="2">
    <source>
        <dbReference type="Proteomes" id="UP000198546"/>
    </source>
</evidence>
<accession>A0A1G6XJG7</accession>
<dbReference type="Proteomes" id="UP000198546">
    <property type="component" value="Chromosome i"/>
</dbReference>
<dbReference type="STRING" id="675864.SAMN04489747_1722"/>
<gene>
    <name evidence="1" type="ORF">SAMN04489747_1722</name>
</gene>